<reference evidence="3 4" key="1">
    <citation type="submission" date="2018-09" db="EMBL/GenBank/DDBJ databases">
        <title>YIM 75000 draft genome.</title>
        <authorList>
            <person name="Tang S."/>
            <person name="Feng Y."/>
        </authorList>
    </citation>
    <scope>NUCLEOTIDE SEQUENCE [LARGE SCALE GENOMIC DNA]</scope>
    <source>
        <strain evidence="3 4">YIM 75000</strain>
    </source>
</reference>
<protein>
    <submittedName>
        <fullName evidence="3">Asp23/Gls24 family envelope stress response protein</fullName>
    </submittedName>
</protein>
<dbReference type="InterPro" id="IPR005531">
    <property type="entry name" value="Asp23"/>
</dbReference>
<dbReference type="OrthoDB" id="9808942at2"/>
<evidence type="ECO:0000313" key="4">
    <source>
        <dbReference type="Proteomes" id="UP000265614"/>
    </source>
</evidence>
<gene>
    <name evidence="3" type="ORF">D5H78_13265</name>
</gene>
<dbReference type="EMBL" id="QZEZ01000006">
    <property type="protein sequence ID" value="RJK94790.1"/>
    <property type="molecule type" value="Genomic_DNA"/>
</dbReference>
<name>A0A3A3ZHI6_9ACTN</name>
<proteinExistence type="inferred from homology"/>
<accession>A0A3A3ZHI6</accession>
<evidence type="ECO:0000256" key="2">
    <source>
        <dbReference type="SAM" id="MobiDB-lite"/>
    </source>
</evidence>
<evidence type="ECO:0000313" key="3">
    <source>
        <dbReference type="EMBL" id="RJK94790.1"/>
    </source>
</evidence>
<feature type="compositionally biased region" description="Low complexity" evidence="2">
    <location>
        <begin position="1"/>
        <end position="16"/>
    </location>
</feature>
<dbReference type="PANTHER" id="PTHR34297:SF3">
    <property type="entry name" value="ALKALINE SHOCK PROTEIN 23"/>
    <property type="match status" value="1"/>
</dbReference>
<comment type="similarity">
    <text evidence="1">Belongs to the asp23 family.</text>
</comment>
<dbReference type="PANTHER" id="PTHR34297">
    <property type="entry name" value="HYPOTHETICAL CYTOSOLIC PROTEIN-RELATED"/>
    <property type="match status" value="1"/>
</dbReference>
<dbReference type="RefSeq" id="WP_119950972.1">
    <property type="nucleotide sequence ID" value="NZ_QZEZ01000006.1"/>
</dbReference>
<evidence type="ECO:0000256" key="1">
    <source>
        <dbReference type="ARBA" id="ARBA00005721"/>
    </source>
</evidence>
<keyword evidence="4" id="KW-1185">Reference proteome</keyword>
<dbReference type="AlphaFoldDB" id="A0A3A3ZHI6"/>
<sequence>MTTTTTGTSTTASTTTRDVARAGGSALESSKGRTAIADGVVQKVAGIAAREVSGVHALGGGAARTFGAIRERIPGSSQAVGQGVSVEVGERQAAIDLEVVVEYGVSISDLAAAVRKNVIGSVEGMTGLEVTEVNVNVNDIHLPDDDDEDAEPSRVV</sequence>
<feature type="region of interest" description="Disordered" evidence="2">
    <location>
        <begin position="1"/>
        <end position="26"/>
    </location>
</feature>
<comment type="caution">
    <text evidence="3">The sequence shown here is derived from an EMBL/GenBank/DDBJ whole genome shotgun (WGS) entry which is preliminary data.</text>
</comment>
<organism evidence="3 4">
    <name type="scientific">Vallicoccus soli</name>
    <dbReference type="NCBI Taxonomy" id="2339232"/>
    <lineage>
        <taxon>Bacteria</taxon>
        <taxon>Bacillati</taxon>
        <taxon>Actinomycetota</taxon>
        <taxon>Actinomycetes</taxon>
        <taxon>Motilibacterales</taxon>
        <taxon>Vallicoccaceae</taxon>
        <taxon>Vallicoccus</taxon>
    </lineage>
</organism>
<dbReference type="Pfam" id="PF03780">
    <property type="entry name" value="Asp23"/>
    <property type="match status" value="1"/>
</dbReference>
<dbReference type="Proteomes" id="UP000265614">
    <property type="component" value="Unassembled WGS sequence"/>
</dbReference>